<dbReference type="AlphaFoldDB" id="A0A840UCL1"/>
<evidence type="ECO:0000313" key="1">
    <source>
        <dbReference type="EMBL" id="MBB5320451.1"/>
    </source>
</evidence>
<gene>
    <name evidence="1" type="ORF">HNR38_000923</name>
</gene>
<evidence type="ECO:0000313" key="2">
    <source>
        <dbReference type="Proteomes" id="UP000591735"/>
    </source>
</evidence>
<dbReference type="Proteomes" id="UP000591735">
    <property type="component" value="Unassembled WGS sequence"/>
</dbReference>
<reference evidence="1 2" key="1">
    <citation type="submission" date="2020-08" db="EMBL/GenBank/DDBJ databases">
        <title>Genomic Encyclopedia of Type Strains, Phase IV (KMG-IV): sequencing the most valuable type-strain genomes for metagenomic binning, comparative biology and taxonomic classification.</title>
        <authorList>
            <person name="Goeker M."/>
        </authorList>
    </citation>
    <scope>NUCLEOTIDE SEQUENCE [LARGE SCALE GENOMIC DNA]</scope>
    <source>
        <strain evidence="1 2">DSM 22359</strain>
    </source>
</reference>
<organism evidence="1 2">
    <name type="scientific">Marinobacter oulmenensis</name>
    <dbReference type="NCBI Taxonomy" id="643747"/>
    <lineage>
        <taxon>Bacteria</taxon>
        <taxon>Pseudomonadati</taxon>
        <taxon>Pseudomonadota</taxon>
        <taxon>Gammaproteobacteria</taxon>
        <taxon>Pseudomonadales</taxon>
        <taxon>Marinobacteraceae</taxon>
        <taxon>Marinobacter</taxon>
    </lineage>
</organism>
<keyword evidence="2" id="KW-1185">Reference proteome</keyword>
<comment type="caution">
    <text evidence="1">The sequence shown here is derived from an EMBL/GenBank/DDBJ whole genome shotgun (WGS) entry which is preliminary data.</text>
</comment>
<protein>
    <submittedName>
        <fullName evidence="1">Uncharacterized protein</fullName>
    </submittedName>
</protein>
<name>A0A840UCL1_9GAMM</name>
<dbReference type="RefSeq" id="WP_183700258.1">
    <property type="nucleotide sequence ID" value="NZ_JACHFE010000002.1"/>
</dbReference>
<accession>A0A840UCL1</accession>
<sequence length="62" mass="7035">MPEISLELTPEEQRLLETIRQQQGLETQDQAAEWLVKQRLKGSSLKLTGRNRALHAVGGPRK</sequence>
<proteinExistence type="predicted"/>
<dbReference type="EMBL" id="JACHFE010000002">
    <property type="protein sequence ID" value="MBB5320451.1"/>
    <property type="molecule type" value="Genomic_DNA"/>
</dbReference>